<reference evidence="4" key="1">
    <citation type="journal article" date="2019" name="Int. J. Syst. Evol. Microbiol.">
        <title>The Global Catalogue of Microorganisms (GCM) 10K type strain sequencing project: providing services to taxonomists for standard genome sequencing and annotation.</title>
        <authorList>
            <consortium name="The Broad Institute Genomics Platform"/>
            <consortium name="The Broad Institute Genome Sequencing Center for Infectious Disease"/>
            <person name="Wu L."/>
            <person name="Ma J."/>
        </authorList>
    </citation>
    <scope>NUCLEOTIDE SEQUENCE [LARGE SCALE GENOMIC DNA]</scope>
    <source>
        <strain evidence="4">CGMCC 4.7304</strain>
    </source>
</reference>
<name>A0ABW0Z6Q1_9ACTN</name>
<accession>A0ABW0Z6Q1</accession>
<evidence type="ECO:0000313" key="3">
    <source>
        <dbReference type="EMBL" id="MFC5723797.1"/>
    </source>
</evidence>
<keyword evidence="4" id="KW-1185">Reference proteome</keyword>
<comment type="caution">
    <text evidence="3">The sequence shown here is derived from an EMBL/GenBank/DDBJ whole genome shotgun (WGS) entry which is preliminary data.</text>
</comment>
<evidence type="ECO:0000259" key="2">
    <source>
        <dbReference type="SMART" id="SM00822"/>
    </source>
</evidence>
<evidence type="ECO:0000256" key="1">
    <source>
        <dbReference type="ARBA" id="ARBA00006484"/>
    </source>
</evidence>
<sequence>MTRTRTALVTGANRGIGAATARALHRAGWHVVLAARDGRAAREAAEALGPGARGIALDVTSAHSVAAAREHTGPVDALAANAGVLLDAGTDPLTVPLDTVRATLEVNLLGAWRVCQCYVPDMARAGWGRVALLSSGTGTFGGGLRSGPAPGYSVSKTAVNALTVLLAERLRGSGVLVNAVNPGPTRTRMMPGADRTPEEAAADLVHALGLPADGPTGVLLRHGRPAPW</sequence>
<dbReference type="RefSeq" id="WP_390320209.1">
    <property type="nucleotide sequence ID" value="NZ_JBHSPB010000020.1"/>
</dbReference>
<feature type="domain" description="Ketoreductase" evidence="2">
    <location>
        <begin position="5"/>
        <end position="173"/>
    </location>
</feature>
<dbReference type="Gene3D" id="3.40.50.720">
    <property type="entry name" value="NAD(P)-binding Rossmann-like Domain"/>
    <property type="match status" value="1"/>
</dbReference>
<protein>
    <submittedName>
        <fullName evidence="3">SDR family NAD(P)-dependent oxidoreductase</fullName>
    </submittedName>
</protein>
<dbReference type="PANTHER" id="PTHR42760:SF78">
    <property type="entry name" value="3-OXOACYL-[ACYL-CARRIER-PROTEIN] REDUCTASE [NADH]"/>
    <property type="match status" value="1"/>
</dbReference>
<gene>
    <name evidence="3" type="ORF">ACFP1Z_26890</name>
</gene>
<dbReference type="SMART" id="SM00822">
    <property type="entry name" value="PKS_KR"/>
    <property type="match status" value="1"/>
</dbReference>
<proteinExistence type="inferred from homology"/>
<comment type="similarity">
    <text evidence="1">Belongs to the short-chain dehydrogenases/reductases (SDR) family.</text>
</comment>
<dbReference type="Proteomes" id="UP001596083">
    <property type="component" value="Unassembled WGS sequence"/>
</dbReference>
<dbReference type="PRINTS" id="PR00081">
    <property type="entry name" value="GDHRDH"/>
</dbReference>
<dbReference type="PANTHER" id="PTHR42760">
    <property type="entry name" value="SHORT-CHAIN DEHYDROGENASES/REDUCTASES FAMILY MEMBER"/>
    <property type="match status" value="1"/>
</dbReference>
<dbReference type="InterPro" id="IPR036291">
    <property type="entry name" value="NAD(P)-bd_dom_sf"/>
</dbReference>
<dbReference type="InterPro" id="IPR002347">
    <property type="entry name" value="SDR_fam"/>
</dbReference>
<dbReference type="Pfam" id="PF00106">
    <property type="entry name" value="adh_short"/>
    <property type="match status" value="1"/>
</dbReference>
<dbReference type="InterPro" id="IPR057326">
    <property type="entry name" value="KR_dom"/>
</dbReference>
<dbReference type="EMBL" id="JBHSPB010000020">
    <property type="protein sequence ID" value="MFC5723797.1"/>
    <property type="molecule type" value="Genomic_DNA"/>
</dbReference>
<organism evidence="3 4">
    <name type="scientific">Streptomyces gamaensis</name>
    <dbReference type="NCBI Taxonomy" id="1763542"/>
    <lineage>
        <taxon>Bacteria</taxon>
        <taxon>Bacillati</taxon>
        <taxon>Actinomycetota</taxon>
        <taxon>Actinomycetes</taxon>
        <taxon>Kitasatosporales</taxon>
        <taxon>Streptomycetaceae</taxon>
        <taxon>Streptomyces</taxon>
    </lineage>
</organism>
<dbReference type="SUPFAM" id="SSF51735">
    <property type="entry name" value="NAD(P)-binding Rossmann-fold domains"/>
    <property type="match status" value="1"/>
</dbReference>
<evidence type="ECO:0000313" key="4">
    <source>
        <dbReference type="Proteomes" id="UP001596083"/>
    </source>
</evidence>